<proteinExistence type="predicted"/>
<evidence type="ECO:0000313" key="2">
    <source>
        <dbReference type="Proteomes" id="UP000606974"/>
    </source>
</evidence>
<name>A0A8H7A6M4_9EURO</name>
<dbReference type="OrthoDB" id="195446at2759"/>
<gene>
    <name evidence="1" type="ORF">GJ744_004340</name>
</gene>
<dbReference type="EMBL" id="JAACFV010000198">
    <property type="protein sequence ID" value="KAF7503093.1"/>
    <property type="molecule type" value="Genomic_DNA"/>
</dbReference>
<sequence length="226" mass="26044">MGHRPRLYWTPGCEEVEIHRQEKWFAELEDIVSRQEGPIASNSLEEGEILLFTRDLKRNELLLEIMVPRNLTQQPSKIIFTMVSHNQGYSNFPQEHGSYMGSSSFFTMDVGTKDEHRKFRHTCPRRRIVYNVHASLQWKKHTVVWERDDCPEDVKNVMQAMRPGSYNQQSLDTTEMSFETIGLYETSLHVIADDIVLKAGCVFLWTTPAVTSLTDDLHNGDTASAP</sequence>
<protein>
    <submittedName>
        <fullName evidence="1">Uncharacterized protein</fullName>
    </submittedName>
</protein>
<evidence type="ECO:0000313" key="1">
    <source>
        <dbReference type="EMBL" id="KAF7503093.1"/>
    </source>
</evidence>
<dbReference type="Proteomes" id="UP000606974">
    <property type="component" value="Unassembled WGS sequence"/>
</dbReference>
<accession>A0A8H7A6M4</accession>
<comment type="caution">
    <text evidence="1">The sequence shown here is derived from an EMBL/GenBank/DDBJ whole genome shotgun (WGS) entry which is preliminary data.</text>
</comment>
<organism evidence="1 2">
    <name type="scientific">Endocarpon pusillum</name>
    <dbReference type="NCBI Taxonomy" id="364733"/>
    <lineage>
        <taxon>Eukaryota</taxon>
        <taxon>Fungi</taxon>
        <taxon>Dikarya</taxon>
        <taxon>Ascomycota</taxon>
        <taxon>Pezizomycotina</taxon>
        <taxon>Eurotiomycetes</taxon>
        <taxon>Chaetothyriomycetidae</taxon>
        <taxon>Verrucariales</taxon>
        <taxon>Verrucariaceae</taxon>
        <taxon>Endocarpon</taxon>
    </lineage>
</organism>
<reference evidence="1" key="1">
    <citation type="submission" date="2020-02" db="EMBL/GenBank/DDBJ databases">
        <authorList>
            <person name="Palmer J.M."/>
        </authorList>
    </citation>
    <scope>NUCLEOTIDE SEQUENCE</scope>
    <source>
        <strain evidence="1">EPUS1.4</strain>
        <tissue evidence="1">Thallus</tissue>
    </source>
</reference>
<dbReference type="AlphaFoldDB" id="A0A8H7A6M4"/>
<keyword evidence="2" id="KW-1185">Reference proteome</keyword>